<dbReference type="Proteomes" id="UP001206595">
    <property type="component" value="Unassembled WGS sequence"/>
</dbReference>
<reference evidence="1" key="2">
    <citation type="journal article" date="2022" name="Proc. Natl. Acad. Sci. U.S.A.">
        <title>Diploid-dominant life cycles characterize the early evolution of Fungi.</title>
        <authorList>
            <person name="Amses K.R."/>
            <person name="Simmons D.R."/>
            <person name="Longcore J.E."/>
            <person name="Mondo S.J."/>
            <person name="Seto K."/>
            <person name="Jeronimo G.H."/>
            <person name="Bonds A.E."/>
            <person name="Quandt C.A."/>
            <person name="Davis W.J."/>
            <person name="Chang Y."/>
            <person name="Federici B.A."/>
            <person name="Kuo A."/>
            <person name="LaButti K."/>
            <person name="Pangilinan J."/>
            <person name="Andreopoulos W."/>
            <person name="Tritt A."/>
            <person name="Riley R."/>
            <person name="Hundley H."/>
            <person name="Johnson J."/>
            <person name="Lipzen A."/>
            <person name="Barry K."/>
            <person name="Lang B.F."/>
            <person name="Cuomo C.A."/>
            <person name="Buchler N.E."/>
            <person name="Grigoriev I.V."/>
            <person name="Spatafora J.W."/>
            <person name="Stajich J.E."/>
            <person name="James T.Y."/>
        </authorList>
    </citation>
    <scope>NUCLEOTIDE SEQUENCE</scope>
    <source>
        <strain evidence="1">AG</strain>
    </source>
</reference>
<gene>
    <name evidence="1" type="ORF">K450DRAFT_260025</name>
</gene>
<proteinExistence type="predicted"/>
<evidence type="ECO:0000313" key="2">
    <source>
        <dbReference type="Proteomes" id="UP001206595"/>
    </source>
</evidence>
<reference evidence="1" key="1">
    <citation type="submission" date="2021-06" db="EMBL/GenBank/DDBJ databases">
        <authorList>
            <consortium name="DOE Joint Genome Institute"/>
            <person name="Mondo S.J."/>
            <person name="Amses K.R."/>
            <person name="Simmons D.R."/>
            <person name="Longcore J.E."/>
            <person name="Seto K."/>
            <person name="Alves G.H."/>
            <person name="Bonds A.E."/>
            <person name="Quandt C.A."/>
            <person name="Davis W.J."/>
            <person name="Chang Y."/>
            <person name="Letcher P.M."/>
            <person name="Powell M.J."/>
            <person name="Kuo A."/>
            <person name="Labutti K."/>
            <person name="Pangilinan J."/>
            <person name="Andreopoulos W."/>
            <person name="Tritt A."/>
            <person name="Riley R."/>
            <person name="Hundley H."/>
            <person name="Johnson J."/>
            <person name="Lipzen A."/>
            <person name="Barry K."/>
            <person name="Berbee M.L."/>
            <person name="Buchler N.E."/>
            <person name="Grigoriev I.V."/>
            <person name="Spatafora J.W."/>
            <person name="Stajich J.E."/>
            <person name="James T.Y."/>
        </authorList>
    </citation>
    <scope>NUCLEOTIDE SEQUENCE</scope>
    <source>
        <strain evidence="1">AG</strain>
    </source>
</reference>
<accession>A0AAD5E258</accession>
<dbReference type="GeneID" id="75917434"/>
<dbReference type="EMBL" id="MU620969">
    <property type="protein sequence ID" value="KAI8575813.1"/>
    <property type="molecule type" value="Genomic_DNA"/>
</dbReference>
<name>A0AAD5E258_UMBRA</name>
<sequence>MRWGRQNFVSSVTFGQATAKTWNDPRYCIAIIIQAYDFAPIQRYLFLTAGADMLEGNRFPIDIVVHTEVSFARALISGISISRKMT</sequence>
<dbReference type="AlphaFoldDB" id="A0AAD5E258"/>
<protein>
    <submittedName>
        <fullName evidence="1">Uncharacterized protein</fullName>
    </submittedName>
</protein>
<organism evidence="1 2">
    <name type="scientific">Umbelopsis ramanniana AG</name>
    <dbReference type="NCBI Taxonomy" id="1314678"/>
    <lineage>
        <taxon>Eukaryota</taxon>
        <taxon>Fungi</taxon>
        <taxon>Fungi incertae sedis</taxon>
        <taxon>Mucoromycota</taxon>
        <taxon>Mucoromycotina</taxon>
        <taxon>Umbelopsidomycetes</taxon>
        <taxon>Umbelopsidales</taxon>
        <taxon>Umbelopsidaceae</taxon>
        <taxon>Umbelopsis</taxon>
    </lineage>
</organism>
<comment type="caution">
    <text evidence="1">The sequence shown here is derived from an EMBL/GenBank/DDBJ whole genome shotgun (WGS) entry which is preliminary data.</text>
</comment>
<keyword evidence="2" id="KW-1185">Reference proteome</keyword>
<dbReference type="RefSeq" id="XP_051440817.1">
    <property type="nucleotide sequence ID" value="XM_051592091.1"/>
</dbReference>
<evidence type="ECO:0000313" key="1">
    <source>
        <dbReference type="EMBL" id="KAI8575813.1"/>
    </source>
</evidence>